<evidence type="ECO:0000313" key="6">
    <source>
        <dbReference type="Proteomes" id="UP000019132"/>
    </source>
</evidence>
<keyword evidence="2" id="KW-0694">RNA-binding</keyword>
<reference evidence="6" key="1">
    <citation type="journal article" date="2010" name="Genome Biol.">
        <title>Genome sequence of the necrotrophic plant pathogen Pythium ultimum reveals original pathogenicity mechanisms and effector repertoire.</title>
        <authorList>
            <person name="Levesque C.A."/>
            <person name="Brouwer H."/>
            <person name="Cano L."/>
            <person name="Hamilton J.P."/>
            <person name="Holt C."/>
            <person name="Huitema E."/>
            <person name="Raffaele S."/>
            <person name="Robideau G.P."/>
            <person name="Thines M."/>
            <person name="Win J."/>
            <person name="Zerillo M.M."/>
            <person name="Beakes G.W."/>
            <person name="Boore J.L."/>
            <person name="Busam D."/>
            <person name="Dumas B."/>
            <person name="Ferriera S."/>
            <person name="Fuerstenberg S.I."/>
            <person name="Gachon C.M."/>
            <person name="Gaulin E."/>
            <person name="Govers F."/>
            <person name="Grenville-Briggs L."/>
            <person name="Horner N."/>
            <person name="Hostetler J."/>
            <person name="Jiang R.H."/>
            <person name="Johnson J."/>
            <person name="Krajaejun T."/>
            <person name="Lin H."/>
            <person name="Meijer H.J."/>
            <person name="Moore B."/>
            <person name="Morris P."/>
            <person name="Phuntmart V."/>
            <person name="Puiu D."/>
            <person name="Shetty J."/>
            <person name="Stajich J.E."/>
            <person name="Tripathy S."/>
            <person name="Wawra S."/>
            <person name="van West P."/>
            <person name="Whitty B.R."/>
            <person name="Coutinho P.M."/>
            <person name="Henrissat B."/>
            <person name="Martin F."/>
            <person name="Thomas P.D."/>
            <person name="Tyler B.M."/>
            <person name="De Vries R.P."/>
            <person name="Kamoun S."/>
            <person name="Yandell M."/>
            <person name="Tisserat N."/>
            <person name="Buell C.R."/>
        </authorList>
    </citation>
    <scope>NUCLEOTIDE SEQUENCE</scope>
    <source>
        <strain evidence="6">DAOM:BR144</strain>
    </source>
</reference>
<dbReference type="EnsemblProtists" id="PYU1_T013716">
    <property type="protein sequence ID" value="PYU1_T013716"/>
    <property type="gene ID" value="PYU1_G013687"/>
</dbReference>
<dbReference type="InterPro" id="IPR036986">
    <property type="entry name" value="S4_RNA-bd_sf"/>
</dbReference>
<keyword evidence="6" id="KW-1185">Reference proteome</keyword>
<dbReference type="InterPro" id="IPR020103">
    <property type="entry name" value="PsdUridine_synth_cat_dom_sf"/>
</dbReference>
<dbReference type="GO" id="GO:0001522">
    <property type="term" value="P:pseudouridine synthesis"/>
    <property type="evidence" value="ECO:0007669"/>
    <property type="project" value="InterPro"/>
</dbReference>
<dbReference type="SUPFAM" id="SSF55174">
    <property type="entry name" value="Alpha-L RNA-binding motif"/>
    <property type="match status" value="1"/>
</dbReference>
<dbReference type="PROSITE" id="PS50889">
    <property type="entry name" value="S4"/>
    <property type="match status" value="1"/>
</dbReference>
<dbReference type="InterPro" id="IPR050343">
    <property type="entry name" value="RsuA_PseudoU_synthase"/>
</dbReference>
<feature type="compositionally biased region" description="Low complexity" evidence="3">
    <location>
        <begin position="42"/>
        <end position="53"/>
    </location>
</feature>
<name>K3X917_GLOUD</name>
<organism evidence="5 6">
    <name type="scientific">Globisporangium ultimum (strain ATCC 200006 / CBS 805.95 / DAOM BR144)</name>
    <name type="common">Pythium ultimum</name>
    <dbReference type="NCBI Taxonomy" id="431595"/>
    <lineage>
        <taxon>Eukaryota</taxon>
        <taxon>Sar</taxon>
        <taxon>Stramenopiles</taxon>
        <taxon>Oomycota</taxon>
        <taxon>Peronosporomycetes</taxon>
        <taxon>Pythiales</taxon>
        <taxon>Pythiaceae</taxon>
        <taxon>Globisporangium</taxon>
    </lineage>
</organism>
<protein>
    <recommendedName>
        <fullName evidence="4">RNA-binding S4 domain-containing protein</fullName>
    </recommendedName>
</protein>
<sequence length="314" mass="35015">MALTMTVGRLRALLLLRQQTPPTVVVPSKRWLHSSIAALQQSHPASSPPSSGSDGNDAENDAGTIRLAKLMAQRGLCSRREADAYIQAGNVIVNGEKIQGDWLKVPVDSDVQLDFRAQRHQNKKVTIVLNKPLGVVSSQPEDNHMPAIKLLTFDNECRELNKARPRQQEEPINLWKMAVCGRLDVNSTGVLLFTQDGTIAKQILDPSGGIEKEYLVRVDVNLDAPTPELEEKLKQLRKGVTSKEGITYHAKSVEVLNANQLRIVLTEGKNRHIRRMCEHVGMRVMALKRVRIGGIKLGKLPVGQWRYLQPTDRL</sequence>
<dbReference type="VEuPathDB" id="FungiDB:PYU1_G013687"/>
<accession>K3X917</accession>
<dbReference type="CDD" id="cd00165">
    <property type="entry name" value="S4"/>
    <property type="match status" value="1"/>
</dbReference>
<dbReference type="NCBIfam" id="TIGR00093">
    <property type="entry name" value="pseudouridine synthase"/>
    <property type="match status" value="1"/>
</dbReference>
<dbReference type="Gene3D" id="3.30.70.1560">
    <property type="entry name" value="Alpha-L RNA-binding motif"/>
    <property type="match status" value="1"/>
</dbReference>
<dbReference type="GO" id="GO:0003723">
    <property type="term" value="F:RNA binding"/>
    <property type="evidence" value="ECO:0007669"/>
    <property type="project" value="UniProtKB-KW"/>
</dbReference>
<keyword evidence="1" id="KW-0413">Isomerase</keyword>
<dbReference type="STRING" id="431595.K3X917"/>
<evidence type="ECO:0000256" key="1">
    <source>
        <dbReference type="ARBA" id="ARBA00023235"/>
    </source>
</evidence>
<evidence type="ECO:0000256" key="3">
    <source>
        <dbReference type="SAM" id="MobiDB-lite"/>
    </source>
</evidence>
<evidence type="ECO:0000256" key="2">
    <source>
        <dbReference type="PROSITE-ProRule" id="PRU00182"/>
    </source>
</evidence>
<dbReference type="InParanoid" id="K3X917"/>
<dbReference type="SUPFAM" id="SSF55120">
    <property type="entry name" value="Pseudouridine synthase"/>
    <property type="match status" value="1"/>
</dbReference>
<evidence type="ECO:0000259" key="4">
    <source>
        <dbReference type="SMART" id="SM00363"/>
    </source>
</evidence>
<reference evidence="6" key="2">
    <citation type="submission" date="2010-04" db="EMBL/GenBank/DDBJ databases">
        <authorList>
            <person name="Buell R."/>
            <person name="Hamilton J."/>
            <person name="Hostetler J."/>
        </authorList>
    </citation>
    <scope>NUCLEOTIDE SEQUENCE [LARGE SCALE GENOMIC DNA]</scope>
    <source>
        <strain evidence="6">DAOM:BR144</strain>
    </source>
</reference>
<dbReference type="Gene3D" id="3.30.70.580">
    <property type="entry name" value="Pseudouridine synthase I, catalytic domain, N-terminal subdomain"/>
    <property type="match status" value="1"/>
</dbReference>
<dbReference type="Gene3D" id="3.10.290.10">
    <property type="entry name" value="RNA-binding S4 domain"/>
    <property type="match status" value="1"/>
</dbReference>
<dbReference type="Pfam" id="PF01479">
    <property type="entry name" value="S4"/>
    <property type="match status" value="1"/>
</dbReference>
<dbReference type="InterPro" id="IPR006145">
    <property type="entry name" value="PsdUridine_synth_RsuA/RluA"/>
</dbReference>
<dbReference type="EMBL" id="GL376586">
    <property type="status" value="NOT_ANNOTATED_CDS"/>
    <property type="molecule type" value="Genomic_DNA"/>
</dbReference>
<proteinExistence type="predicted"/>
<dbReference type="HOGENOM" id="CLU_024979_1_2_1"/>
<dbReference type="PANTHER" id="PTHR47683">
    <property type="entry name" value="PSEUDOURIDINE SYNTHASE FAMILY PROTEIN-RELATED"/>
    <property type="match status" value="1"/>
</dbReference>
<dbReference type="GO" id="GO:0009982">
    <property type="term" value="F:pseudouridine synthase activity"/>
    <property type="evidence" value="ECO:0007669"/>
    <property type="project" value="InterPro"/>
</dbReference>
<evidence type="ECO:0000313" key="5">
    <source>
        <dbReference type="EnsemblProtists" id="PYU1_T013716"/>
    </source>
</evidence>
<dbReference type="InterPro" id="IPR002942">
    <property type="entry name" value="S4_RNA-bd"/>
</dbReference>
<dbReference type="Proteomes" id="UP000019132">
    <property type="component" value="Unassembled WGS sequence"/>
</dbReference>
<feature type="region of interest" description="Disordered" evidence="3">
    <location>
        <begin position="39"/>
        <end position="60"/>
    </location>
</feature>
<dbReference type="SMART" id="SM00363">
    <property type="entry name" value="S4"/>
    <property type="match status" value="1"/>
</dbReference>
<reference evidence="5" key="3">
    <citation type="submission" date="2015-02" db="UniProtKB">
        <authorList>
            <consortium name="EnsemblProtists"/>
        </authorList>
    </citation>
    <scope>IDENTIFICATION</scope>
    <source>
        <strain evidence="5">DAOM BR144</strain>
    </source>
</reference>
<dbReference type="InterPro" id="IPR042092">
    <property type="entry name" value="PsdUridine_s_RsuA/RluB/E/F_cat"/>
</dbReference>
<dbReference type="OMA" id="SMEFAPF"/>
<dbReference type="PANTHER" id="PTHR47683:SF2">
    <property type="entry name" value="RNA-BINDING S4 DOMAIN-CONTAINING PROTEIN"/>
    <property type="match status" value="1"/>
</dbReference>
<dbReference type="AlphaFoldDB" id="K3X917"/>
<dbReference type="Pfam" id="PF00849">
    <property type="entry name" value="PseudoU_synth_2"/>
    <property type="match status" value="1"/>
</dbReference>
<dbReference type="eggNOG" id="ENOG502QQ1B">
    <property type="taxonomic scope" value="Eukaryota"/>
</dbReference>
<feature type="domain" description="RNA-binding S4" evidence="4">
    <location>
        <begin position="65"/>
        <end position="122"/>
    </location>
</feature>
<dbReference type="InterPro" id="IPR000748">
    <property type="entry name" value="PsdUridine_synth_RsuA/RluB/E/F"/>
</dbReference>
<dbReference type="InterPro" id="IPR020094">
    <property type="entry name" value="TruA/RsuA/RluB/E/F_N"/>
</dbReference>